<dbReference type="Pfam" id="PF07727">
    <property type="entry name" value="RVT_2"/>
    <property type="match status" value="1"/>
</dbReference>
<protein>
    <recommendedName>
        <fullName evidence="1">Reverse transcriptase Ty1/copia-type domain-containing protein</fullName>
    </recommendedName>
</protein>
<evidence type="ECO:0000313" key="2">
    <source>
        <dbReference type="EMBL" id="KAF0927925.1"/>
    </source>
</evidence>
<evidence type="ECO:0000313" key="3">
    <source>
        <dbReference type="Proteomes" id="UP000479710"/>
    </source>
</evidence>
<organism evidence="2 3">
    <name type="scientific">Oryza meyeriana var. granulata</name>
    <dbReference type="NCBI Taxonomy" id="110450"/>
    <lineage>
        <taxon>Eukaryota</taxon>
        <taxon>Viridiplantae</taxon>
        <taxon>Streptophyta</taxon>
        <taxon>Embryophyta</taxon>
        <taxon>Tracheophyta</taxon>
        <taxon>Spermatophyta</taxon>
        <taxon>Magnoliopsida</taxon>
        <taxon>Liliopsida</taxon>
        <taxon>Poales</taxon>
        <taxon>Poaceae</taxon>
        <taxon>BOP clade</taxon>
        <taxon>Oryzoideae</taxon>
        <taxon>Oryzeae</taxon>
        <taxon>Oryzinae</taxon>
        <taxon>Oryza</taxon>
        <taxon>Oryza meyeriana</taxon>
    </lineage>
</organism>
<name>A0A6G1ETJ3_9ORYZ</name>
<feature type="domain" description="Reverse transcriptase Ty1/copia-type" evidence="1">
    <location>
        <begin position="2"/>
        <end position="83"/>
    </location>
</feature>
<gene>
    <name evidence="2" type="ORF">E2562_036901</name>
</gene>
<reference evidence="2 3" key="1">
    <citation type="submission" date="2019-11" db="EMBL/GenBank/DDBJ databases">
        <title>Whole genome sequence of Oryza granulata.</title>
        <authorList>
            <person name="Li W."/>
        </authorList>
    </citation>
    <scope>NUCLEOTIDE SEQUENCE [LARGE SCALE GENOMIC DNA]</scope>
    <source>
        <strain evidence="3">cv. Menghai</strain>
        <tissue evidence="2">Leaf</tissue>
    </source>
</reference>
<dbReference type="OrthoDB" id="774847at2759"/>
<dbReference type="SUPFAM" id="SSF56672">
    <property type="entry name" value="DNA/RNA polymerases"/>
    <property type="match status" value="1"/>
</dbReference>
<accession>A0A6G1ETJ3</accession>
<dbReference type="InterPro" id="IPR043502">
    <property type="entry name" value="DNA/RNA_pol_sf"/>
</dbReference>
<dbReference type="Proteomes" id="UP000479710">
    <property type="component" value="Unassembled WGS sequence"/>
</dbReference>
<evidence type="ECO:0000259" key="1">
    <source>
        <dbReference type="Pfam" id="PF07727"/>
    </source>
</evidence>
<dbReference type="EMBL" id="SPHZ02000003">
    <property type="protein sequence ID" value="KAF0927925.1"/>
    <property type="molecule type" value="Genomic_DNA"/>
</dbReference>
<dbReference type="InterPro" id="IPR013103">
    <property type="entry name" value="RVT_2"/>
</dbReference>
<sequence>MESVRLLLAVAAHAGWRVHHMDVKSAFLNGELAEEVYVQQPPGFTIDGQEHKVYRLRKALYGLRQAPRAWNAKLDDSLMSLGF</sequence>
<keyword evidence="3" id="KW-1185">Reference proteome</keyword>
<comment type="caution">
    <text evidence="2">The sequence shown here is derived from an EMBL/GenBank/DDBJ whole genome shotgun (WGS) entry which is preliminary data.</text>
</comment>
<proteinExistence type="predicted"/>
<dbReference type="AlphaFoldDB" id="A0A6G1ETJ3"/>